<feature type="coiled-coil region" evidence="1">
    <location>
        <begin position="164"/>
        <end position="204"/>
    </location>
</feature>
<dbReference type="Pfam" id="PF18701">
    <property type="entry name" value="DUF5641"/>
    <property type="match status" value="1"/>
</dbReference>
<dbReference type="Gene3D" id="3.30.420.10">
    <property type="entry name" value="Ribonuclease H-like superfamily/Ribonuclease H"/>
    <property type="match status" value="1"/>
</dbReference>
<dbReference type="InterPro" id="IPR012337">
    <property type="entry name" value="RNaseH-like_sf"/>
</dbReference>
<keyword evidence="5" id="KW-1185">Reference proteome</keyword>
<feature type="compositionally biased region" description="Polar residues" evidence="2">
    <location>
        <begin position="493"/>
        <end position="510"/>
    </location>
</feature>
<feature type="compositionally biased region" description="Basic and acidic residues" evidence="2">
    <location>
        <begin position="586"/>
        <end position="612"/>
    </location>
</feature>
<sequence length="1947" mass="221269">MATQGEGDLPVTRTSERVRTLTEKGNEQYKEILERHNGVIDSLWKEIETLLFDFDEKSAKLRPKELTGYEKSVLGLHGKFIEASTALSEFLDRTNTEESILEKKTHLDRYSKRRGIVERFIRNLQDRLLDTADSVSQKLESDTKSTKSTRSSLSDVLLRKQIKVEGQRARLRYLEQEINLVKQKAHLDADLRLLEQQRETAVAEAEVDAIKRHEEFSDGLDGDRLPPQMEREEIVARYMDSLPAETPQFVPARHPLDASAPTPNVMTSTAPRSVVHDLTSFLLKKDLLTSRFISFNDQPEAFAAWKTSFQAILLELQASPGEELDLLIKWLGTESKRFATSMKTANPKDPQRAVRLIWQRLQERYGSPELVEAALKSKLEKFPVLTSSDSKRLYELADILAEIASAKEDSAYKSLLSYFDSSTGILPIVKKLPHNIQEKWITRASNHKRQTNTPYPSFKFFVDFVLEMSQIRNDPGLCVTDRKREQAPARTQRPLSSKMTSVGDKQQTSELIDPRKKCPLHKNFHALNKCRTFRNKGLKERKDILIQHRICFKCCKSTDHVARTCTEDVICSICSSKSHPSALHVNDGREREPQRAKETHGGERSNNEETEPKLSVSNKCARICNNIPGGKSCSKTLLVRVYPEGNPEKAIKLYALVDDQSNRSLGKSELFDILGIHSERRNFALKTCSGENSMESRVAKNLVVSSLDGNTVLKLPAIVECDAIPDNREEIPTPEIAEQFPHLSEIAQYIPPFDSDAKILLLIGRDLIEAHHVLEHRIGKSAPYAQKLSLGWTIIGETCLNKAHLPSYVTANKTYLQGNGRPSILLPCESNITVQESGIPLIDKDVVSSVFERTPSDDKPGLSRNDRTFLDIMDRNYHRNEDGKWTAPLPFKPDRARLPNNYSQAVKRAKNLDSSLRKNPTKMEHAITFMQRIFENGHAELAPPLLPNEECWYLPIFAIYHPRKPSQIRMVFDSSAPFGGTSLNSTLLSGPDLTNSLLGVLLRFRKETIAITADVQQMFYCFKVRKEDQNFLRFLWYMDNDPSKELTEFKMTVHVFGNTTSPSVAAYGLRKAVEISDNDVREFVHRNFYVDDALASLPNERHAIDLLTRTRQALMSGGKLRLHKIASNSQEVMDAFPEEDRAKDLKNLDMNFDEVPLQKSLGLSWDIQKDVFKFDVSLQSNPFTKRGMLATLNSLYDPIGFISPVVLRGKIMFRNVLNSSYDWDDPLPLECEEDWRTWCDSLADLAHMSVPCTYASISLQECSKLEVHVFCDASETAISAVAYLKTFSKDRSEVGFLLGKSKLAPTHGHTIPRLELCAAVLGAEVATTIQDNLDAKIDQIRFYSDSRIVLGYIYNKSRRFYTYVSNRVHKILQVSSAEQWHYVQSEENPADIGSRSIPASDLPTSKWIKGPTELAFVGKSTEEFGLVEPDSDKNVRPEVSALKTSTSNASLGISRFERFSSWNSLVRAISFIRSVVLKKRGMHCDKRSIEFRRSTEIFIVKTVQRELLNREWMSCKSGKPVPRDSPVLSLDPYMEDDLLRVGGRLKLANTDNIAKHPIIIPGKSHVSRLLIKHYHDIIHHQGRHITEGAVRSAGYWIIGGKKLVSSVLYRCVLCRKLRGRFECQKMADLPSSRLQPAPPFTYVGVDMFGHWDIVTRKTRGGVASNKRWAILFTCLTSRATHIEVVEDMSASAFINALRRFVAIRGKVAEFRSDRGTNFVGCTDDLEIDAVNVEDSDVKDFLYNNGCKWIFNTPHSSHMGGVWERIIGLARRILDAILLKLPQRNLTHDVLVTLMAEICAILNNRPLVPVSVDPNHPFVLSPSTLLTQKCETDIPPFEHLDIKDMYASHWKHVQVLANQFWNRWQGEYIQLLQSRRKWKESKENVKTGDVVLLRDKDAHRNEWPLGVIHNVFPDADAKVRKVEIRVSKNEQIVHYMRPVNEIVMLLPQ</sequence>
<feature type="region of interest" description="Disordered" evidence="2">
    <location>
        <begin position="582"/>
        <end position="613"/>
    </location>
</feature>
<evidence type="ECO:0000313" key="5">
    <source>
        <dbReference type="Proteomes" id="UP001186944"/>
    </source>
</evidence>
<organism evidence="4 5">
    <name type="scientific">Pinctada imbricata</name>
    <name type="common">Atlantic pearl-oyster</name>
    <name type="synonym">Pinctada martensii</name>
    <dbReference type="NCBI Taxonomy" id="66713"/>
    <lineage>
        <taxon>Eukaryota</taxon>
        <taxon>Metazoa</taxon>
        <taxon>Spiralia</taxon>
        <taxon>Lophotrochozoa</taxon>
        <taxon>Mollusca</taxon>
        <taxon>Bivalvia</taxon>
        <taxon>Autobranchia</taxon>
        <taxon>Pteriomorphia</taxon>
        <taxon>Pterioida</taxon>
        <taxon>Pterioidea</taxon>
        <taxon>Pteriidae</taxon>
        <taxon>Pinctada</taxon>
    </lineage>
</organism>
<dbReference type="InterPro" id="IPR040676">
    <property type="entry name" value="DUF5641"/>
</dbReference>
<dbReference type="InterPro" id="IPR008042">
    <property type="entry name" value="Retrotrans_Pao"/>
</dbReference>
<dbReference type="CDD" id="cd01644">
    <property type="entry name" value="RT_pepA17"/>
    <property type="match status" value="1"/>
</dbReference>
<keyword evidence="1" id="KW-0175">Coiled coil</keyword>
<dbReference type="InterPro" id="IPR036397">
    <property type="entry name" value="RNaseH_sf"/>
</dbReference>
<accession>A0AA89BUT9</accession>
<dbReference type="EMBL" id="VSWD01000011">
    <property type="protein sequence ID" value="KAK3088155.1"/>
    <property type="molecule type" value="Genomic_DNA"/>
</dbReference>
<evidence type="ECO:0000256" key="1">
    <source>
        <dbReference type="SAM" id="Coils"/>
    </source>
</evidence>
<evidence type="ECO:0000256" key="2">
    <source>
        <dbReference type="SAM" id="MobiDB-lite"/>
    </source>
</evidence>
<dbReference type="PANTHER" id="PTHR47331:SF6">
    <property type="entry name" value="DOUBLECORTIN DOMAIN-CONTAINING PROTEIN"/>
    <property type="match status" value="1"/>
</dbReference>
<dbReference type="Proteomes" id="UP001186944">
    <property type="component" value="Unassembled WGS sequence"/>
</dbReference>
<gene>
    <name evidence="4" type="ORF">FSP39_015450</name>
</gene>
<dbReference type="PANTHER" id="PTHR47331">
    <property type="entry name" value="PHD-TYPE DOMAIN-CONTAINING PROTEIN"/>
    <property type="match status" value="1"/>
</dbReference>
<feature type="domain" description="Integrase catalytic" evidence="3">
    <location>
        <begin position="1635"/>
        <end position="1824"/>
    </location>
</feature>
<proteinExistence type="predicted"/>
<dbReference type="PROSITE" id="PS50994">
    <property type="entry name" value="INTEGRASE"/>
    <property type="match status" value="1"/>
</dbReference>
<dbReference type="SUPFAM" id="SSF56672">
    <property type="entry name" value="DNA/RNA polymerases"/>
    <property type="match status" value="1"/>
</dbReference>
<feature type="region of interest" description="Disordered" evidence="2">
    <location>
        <begin position="483"/>
        <end position="510"/>
    </location>
</feature>
<protein>
    <recommendedName>
        <fullName evidence="3">Integrase catalytic domain-containing protein</fullName>
    </recommendedName>
</protein>
<dbReference type="GO" id="GO:0003676">
    <property type="term" value="F:nucleic acid binding"/>
    <property type="evidence" value="ECO:0007669"/>
    <property type="project" value="InterPro"/>
</dbReference>
<dbReference type="Pfam" id="PF05380">
    <property type="entry name" value="Peptidase_A17"/>
    <property type="match status" value="1"/>
</dbReference>
<evidence type="ECO:0000259" key="3">
    <source>
        <dbReference type="PROSITE" id="PS50994"/>
    </source>
</evidence>
<evidence type="ECO:0000313" key="4">
    <source>
        <dbReference type="EMBL" id="KAK3088155.1"/>
    </source>
</evidence>
<name>A0AA89BUT9_PINIB</name>
<dbReference type="GO" id="GO:0015074">
    <property type="term" value="P:DNA integration"/>
    <property type="evidence" value="ECO:0007669"/>
    <property type="project" value="InterPro"/>
</dbReference>
<reference evidence="4" key="1">
    <citation type="submission" date="2019-08" db="EMBL/GenBank/DDBJ databases">
        <title>The improved chromosome-level genome for the pearl oyster Pinctada fucata martensii using PacBio sequencing and Hi-C.</title>
        <authorList>
            <person name="Zheng Z."/>
        </authorList>
    </citation>
    <scope>NUCLEOTIDE SEQUENCE</scope>
    <source>
        <strain evidence="4">ZZ-2019</strain>
        <tissue evidence="4">Adductor muscle</tissue>
    </source>
</reference>
<dbReference type="InterPro" id="IPR043502">
    <property type="entry name" value="DNA/RNA_pol_sf"/>
</dbReference>
<dbReference type="SUPFAM" id="SSF53098">
    <property type="entry name" value="Ribonuclease H-like"/>
    <property type="match status" value="1"/>
</dbReference>
<comment type="caution">
    <text evidence="4">The sequence shown here is derived from an EMBL/GenBank/DDBJ whole genome shotgun (WGS) entry which is preliminary data.</text>
</comment>
<dbReference type="InterPro" id="IPR001584">
    <property type="entry name" value="Integrase_cat-core"/>
</dbReference>